<protein>
    <recommendedName>
        <fullName evidence="4">F1F0 ATP synthase assembly protein Atp10</fullName>
    </recommendedName>
</protein>
<feature type="region of interest" description="Disordered" evidence="1">
    <location>
        <begin position="43"/>
        <end position="99"/>
    </location>
</feature>
<dbReference type="GO" id="GO:0033615">
    <property type="term" value="P:mitochondrial proton-transporting ATP synthase complex assembly"/>
    <property type="evidence" value="ECO:0007669"/>
    <property type="project" value="TreeGrafter"/>
</dbReference>
<sequence length="359" mass="40561">MLQPRISSSLRRTLLNSASPSRTPHPAFHAYRATHLRPFTSATHLRRPSPQPSQKPQPTTTSSTPKDGTAKEEENFVPKPLGRPIGFPMPPQAGQNTGAERTLPKEYKNMTLSERNIAKRMDLVEKWGTNYFRDFKNIRKYRSGKTFMSNPRIFKKEAALYFPNFRGITLEGKTQDTTNVLQGKVSVVNVYSSEWGAAQVQTFTGKNENPALRALLDSTQGLTQVVDVNIEENPLKAWIIGMFRYSLRSKRTREEWGKYFVVRKGVTDKIREAIGLLNGRVGYVYLLDKDCKIRWAGSAYAEGTEMEDLNRGLVRLVEENGGKVKTKVEVQTESVDGKEKEKGSKEEKPLPIPVPVAFK</sequence>
<proteinExistence type="predicted"/>
<organism evidence="2 3">
    <name type="scientific">Periconia macrospinosa</name>
    <dbReference type="NCBI Taxonomy" id="97972"/>
    <lineage>
        <taxon>Eukaryota</taxon>
        <taxon>Fungi</taxon>
        <taxon>Dikarya</taxon>
        <taxon>Ascomycota</taxon>
        <taxon>Pezizomycotina</taxon>
        <taxon>Dothideomycetes</taxon>
        <taxon>Pleosporomycetidae</taxon>
        <taxon>Pleosporales</taxon>
        <taxon>Massarineae</taxon>
        <taxon>Periconiaceae</taxon>
        <taxon>Periconia</taxon>
    </lineage>
</organism>
<dbReference type="InterPro" id="IPR007849">
    <property type="entry name" value="ATP10"/>
</dbReference>
<dbReference type="AlphaFoldDB" id="A0A2V1DM87"/>
<dbReference type="InterPro" id="IPR036249">
    <property type="entry name" value="Thioredoxin-like_sf"/>
</dbReference>
<dbReference type="Gene3D" id="3.40.30.10">
    <property type="entry name" value="Glutaredoxin"/>
    <property type="match status" value="1"/>
</dbReference>
<dbReference type="STRING" id="97972.A0A2V1DM87"/>
<gene>
    <name evidence="2" type="ORF">DM02DRAFT_615515</name>
</gene>
<accession>A0A2V1DM87</accession>
<feature type="region of interest" description="Disordered" evidence="1">
    <location>
        <begin position="328"/>
        <end position="359"/>
    </location>
</feature>
<name>A0A2V1DM87_9PLEO</name>
<evidence type="ECO:0000313" key="3">
    <source>
        <dbReference type="Proteomes" id="UP000244855"/>
    </source>
</evidence>
<dbReference type="EMBL" id="KZ805406">
    <property type="protein sequence ID" value="PVH98753.1"/>
    <property type="molecule type" value="Genomic_DNA"/>
</dbReference>
<dbReference type="PANTHER" id="PTHR28106">
    <property type="entry name" value="MITOCHONDRIAL ATPASE COMPLEX SUBUNIT ATP10"/>
    <property type="match status" value="1"/>
</dbReference>
<evidence type="ECO:0000256" key="1">
    <source>
        <dbReference type="SAM" id="MobiDB-lite"/>
    </source>
</evidence>
<dbReference type="Proteomes" id="UP000244855">
    <property type="component" value="Unassembled WGS sequence"/>
</dbReference>
<dbReference type="OrthoDB" id="17089at2759"/>
<reference evidence="2 3" key="1">
    <citation type="journal article" date="2018" name="Sci. Rep.">
        <title>Comparative genomics provides insights into the lifestyle and reveals functional heterogeneity of dark septate endophytic fungi.</title>
        <authorList>
            <person name="Knapp D.G."/>
            <person name="Nemeth J.B."/>
            <person name="Barry K."/>
            <person name="Hainaut M."/>
            <person name="Henrissat B."/>
            <person name="Johnson J."/>
            <person name="Kuo A."/>
            <person name="Lim J.H.P."/>
            <person name="Lipzen A."/>
            <person name="Nolan M."/>
            <person name="Ohm R.A."/>
            <person name="Tamas L."/>
            <person name="Grigoriev I.V."/>
            <person name="Spatafora J.W."/>
            <person name="Nagy L.G."/>
            <person name="Kovacs G.M."/>
        </authorList>
    </citation>
    <scope>NUCLEOTIDE SEQUENCE [LARGE SCALE GENOMIC DNA]</scope>
    <source>
        <strain evidence="2 3">DSE2036</strain>
    </source>
</reference>
<feature type="compositionally biased region" description="Pro residues" evidence="1">
    <location>
        <begin position="350"/>
        <end position="359"/>
    </location>
</feature>
<keyword evidence="3" id="KW-1185">Reference proteome</keyword>
<evidence type="ECO:0000313" key="2">
    <source>
        <dbReference type="EMBL" id="PVH98753.1"/>
    </source>
</evidence>
<feature type="compositionally biased region" description="Basic and acidic residues" evidence="1">
    <location>
        <begin position="328"/>
        <end position="349"/>
    </location>
</feature>
<dbReference type="SUPFAM" id="SSF52833">
    <property type="entry name" value="Thioredoxin-like"/>
    <property type="match status" value="1"/>
</dbReference>
<feature type="compositionally biased region" description="Low complexity" evidence="1">
    <location>
        <begin position="56"/>
        <end position="66"/>
    </location>
</feature>
<dbReference type="GO" id="GO:0005743">
    <property type="term" value="C:mitochondrial inner membrane"/>
    <property type="evidence" value="ECO:0007669"/>
    <property type="project" value="TreeGrafter"/>
</dbReference>
<evidence type="ECO:0008006" key="4">
    <source>
        <dbReference type="Google" id="ProtNLM"/>
    </source>
</evidence>
<dbReference type="Pfam" id="PF05176">
    <property type="entry name" value="ATP-synt_10"/>
    <property type="match status" value="1"/>
</dbReference>
<dbReference type="PANTHER" id="PTHR28106:SF1">
    <property type="entry name" value="MITOCHONDRIAL ATPASE COMPLEX SUBUNIT ATP10"/>
    <property type="match status" value="1"/>
</dbReference>